<accession>A0A1A8C724</accession>
<dbReference type="GO" id="GO:2000736">
    <property type="term" value="P:regulation of stem cell differentiation"/>
    <property type="evidence" value="ECO:0007669"/>
    <property type="project" value="UniProtKB-UniRule"/>
</dbReference>
<evidence type="ECO:0000259" key="8">
    <source>
        <dbReference type="Pfam" id="PF07051"/>
    </source>
</evidence>
<feature type="transmembrane region" description="Helical" evidence="7">
    <location>
        <begin position="74"/>
        <end position="94"/>
    </location>
</feature>
<comment type="subunit">
    <text evidence="5">Interacts with STAT3.</text>
</comment>
<comment type="similarity">
    <text evidence="3 5">Belongs to the OCIAD1 family.</text>
</comment>
<dbReference type="EMBL" id="HADZ01010927">
    <property type="protein sequence ID" value="SBP74868.1"/>
    <property type="molecule type" value="Transcribed_RNA"/>
</dbReference>
<dbReference type="InterPro" id="IPR040187">
    <property type="entry name" value="OCAD1/2"/>
</dbReference>
<feature type="region of interest" description="Disordered" evidence="6">
    <location>
        <begin position="113"/>
        <end position="173"/>
    </location>
</feature>
<dbReference type="EMBL" id="HAEA01001377">
    <property type="protein sequence ID" value="SBQ29857.1"/>
    <property type="molecule type" value="Transcribed_RNA"/>
</dbReference>
<protein>
    <recommendedName>
        <fullName evidence="4 5">OCIA domain-containing protein 1</fullName>
    </recommendedName>
</protein>
<feature type="region of interest" description="Disordered" evidence="6">
    <location>
        <begin position="220"/>
        <end position="246"/>
    </location>
</feature>
<dbReference type="PANTHER" id="PTHR13336">
    <property type="entry name" value="OVARIAN CARCINOMA IMMUNOREACTIVE ANTIGEN"/>
    <property type="match status" value="1"/>
</dbReference>
<keyword evidence="7" id="KW-1133">Transmembrane helix</keyword>
<feature type="transmembrane region" description="Helical" evidence="7">
    <location>
        <begin position="43"/>
        <end position="62"/>
    </location>
</feature>
<dbReference type="InterPro" id="IPR009764">
    <property type="entry name" value="OCIA_dom"/>
</dbReference>
<dbReference type="PANTHER" id="PTHR13336:SF4">
    <property type="entry name" value="OCIA DOMAIN-CONTAINING PROTEIN 1"/>
    <property type="match status" value="1"/>
</dbReference>
<evidence type="ECO:0000256" key="2">
    <source>
        <dbReference type="ARBA" id="ARBA00022753"/>
    </source>
</evidence>
<feature type="compositionally biased region" description="Polar residues" evidence="6">
    <location>
        <begin position="126"/>
        <end position="141"/>
    </location>
</feature>
<keyword evidence="7" id="KW-0812">Transmembrane</keyword>
<dbReference type="AlphaFoldDB" id="A0A1A8C724"/>
<reference evidence="9" key="2">
    <citation type="submission" date="2016-06" db="EMBL/GenBank/DDBJ databases">
        <title>The genome of a short-lived fish provides insights into sex chromosome evolution and the genetic control of aging.</title>
        <authorList>
            <person name="Reichwald K."/>
            <person name="Felder M."/>
            <person name="Petzold A."/>
            <person name="Koch P."/>
            <person name="Groth M."/>
            <person name="Platzer M."/>
        </authorList>
    </citation>
    <scope>NUCLEOTIDE SEQUENCE</scope>
    <source>
        <tissue evidence="9">Brain</tissue>
    </source>
</reference>
<gene>
    <name evidence="9" type="primary">BX530018.2</name>
</gene>
<comment type="function">
    <text evidence="5">Maintains stem cell potency. Increases STAT3 phosphorylation and controls ERK phosphorylation. May act as a scaffold, increasing STAT3 recruitment onto endosomes.</text>
</comment>
<name>A0A1A8C724_NOTKA</name>
<evidence type="ECO:0000256" key="4">
    <source>
        <dbReference type="ARBA" id="ARBA00040877"/>
    </source>
</evidence>
<evidence type="ECO:0000256" key="7">
    <source>
        <dbReference type="SAM" id="Phobius"/>
    </source>
</evidence>
<evidence type="ECO:0000256" key="1">
    <source>
        <dbReference type="ARBA" id="ARBA00004177"/>
    </source>
</evidence>
<reference evidence="9" key="1">
    <citation type="submission" date="2016-05" db="EMBL/GenBank/DDBJ databases">
        <authorList>
            <person name="Lavstsen T."/>
            <person name="Jespersen J.S."/>
        </authorList>
    </citation>
    <scope>NUCLEOTIDE SEQUENCE</scope>
    <source>
        <tissue evidence="9">Brain</tissue>
    </source>
</reference>
<evidence type="ECO:0000256" key="6">
    <source>
        <dbReference type="SAM" id="MobiDB-lite"/>
    </source>
</evidence>
<keyword evidence="2 5" id="KW-0967">Endosome</keyword>
<proteinExistence type="inferred from homology"/>
<sequence>MSSTPTDFTEARQRVPAQMPLGIDYVLTEEEKRIMLECRRESFFYRSVPFSVISMAITQALVTRGALSASPRFGSLPKVAFAGFCGFLAGNISYGKTCLEKFKRLENSPLGEILRQRAGMPRHRSSSGGQSERNDPNTSSFDAMFQPTEAPNTPSLDDDDYGFNPDEPVQAGRADDFSAPVQSYMDENAEPRKKPVLYEDLRHKNRENYEVTLIQKADTMVRAPSEESERPKKQVKKNIYGDTWEE</sequence>
<evidence type="ECO:0000256" key="5">
    <source>
        <dbReference type="RuleBase" id="RU369066"/>
    </source>
</evidence>
<dbReference type="Pfam" id="PF07051">
    <property type="entry name" value="OCIA"/>
    <property type="match status" value="1"/>
</dbReference>
<comment type="domain">
    <text evidence="5">The OCIA domain is necessary and sufficient for endosomal localization.</text>
</comment>
<comment type="subcellular location">
    <subcellularLocation>
        <location evidence="1 5">Endosome</location>
    </subcellularLocation>
</comment>
<keyword evidence="7" id="KW-0472">Membrane</keyword>
<evidence type="ECO:0000313" key="9">
    <source>
        <dbReference type="EMBL" id="SBP74868.1"/>
    </source>
</evidence>
<evidence type="ECO:0000256" key="3">
    <source>
        <dbReference type="ARBA" id="ARBA00037952"/>
    </source>
</evidence>
<dbReference type="GO" id="GO:0005768">
    <property type="term" value="C:endosome"/>
    <property type="evidence" value="ECO:0007669"/>
    <property type="project" value="UniProtKB-SubCell"/>
</dbReference>
<feature type="domain" description="OCIA" evidence="8">
    <location>
        <begin position="24"/>
        <end position="109"/>
    </location>
</feature>
<organism evidence="9">
    <name type="scientific">Nothobranchius kadleci</name>
    <name type="common">African annual killifish</name>
    <dbReference type="NCBI Taxonomy" id="1051664"/>
    <lineage>
        <taxon>Eukaryota</taxon>
        <taxon>Metazoa</taxon>
        <taxon>Chordata</taxon>
        <taxon>Craniata</taxon>
        <taxon>Vertebrata</taxon>
        <taxon>Euteleostomi</taxon>
        <taxon>Actinopterygii</taxon>
        <taxon>Neopterygii</taxon>
        <taxon>Teleostei</taxon>
        <taxon>Neoteleostei</taxon>
        <taxon>Acanthomorphata</taxon>
        <taxon>Ovalentaria</taxon>
        <taxon>Atherinomorphae</taxon>
        <taxon>Cyprinodontiformes</taxon>
        <taxon>Nothobranchiidae</taxon>
        <taxon>Nothobranchius</taxon>
    </lineage>
</organism>